<evidence type="ECO:0000313" key="2">
    <source>
        <dbReference type="EMBL" id="KAF6099813.1"/>
    </source>
</evidence>
<dbReference type="Proteomes" id="UP000664940">
    <property type="component" value="Unassembled WGS sequence"/>
</dbReference>
<proteinExistence type="predicted"/>
<reference evidence="2 3" key="1">
    <citation type="journal article" date="2020" name="Nature">
        <title>Six reference-quality genomes reveal evolution of bat adaptations.</title>
        <authorList>
            <person name="Jebb D."/>
            <person name="Huang Z."/>
            <person name="Pippel M."/>
            <person name="Hughes G.M."/>
            <person name="Lavrichenko K."/>
            <person name="Devanna P."/>
            <person name="Winkler S."/>
            <person name="Jermiin L.S."/>
            <person name="Skirmuntt E.C."/>
            <person name="Katzourakis A."/>
            <person name="Burkitt-Gray L."/>
            <person name="Ray D.A."/>
            <person name="Sullivan K.A.M."/>
            <person name="Roscito J.G."/>
            <person name="Kirilenko B.M."/>
            <person name="Davalos L.M."/>
            <person name="Corthals A.P."/>
            <person name="Power M.L."/>
            <person name="Jones G."/>
            <person name="Ransome R.D."/>
            <person name="Dechmann D.K.N."/>
            <person name="Locatelli A.G."/>
            <person name="Puechmaille S.J."/>
            <person name="Fedrigo O."/>
            <person name="Jarvis E.D."/>
            <person name="Hiller M."/>
            <person name="Vernes S.C."/>
            <person name="Myers E.W."/>
            <person name="Teeling E.C."/>
        </authorList>
    </citation>
    <scope>NUCLEOTIDE SEQUENCE [LARGE SCALE GENOMIC DNA]</scope>
    <source>
        <strain evidence="2">Bat1K_MPI-CBG_1</strain>
    </source>
</reference>
<protein>
    <submittedName>
        <fullName evidence="2">Uncharacterized protein</fullName>
    </submittedName>
</protein>
<feature type="compositionally biased region" description="Polar residues" evidence="1">
    <location>
        <begin position="212"/>
        <end position="223"/>
    </location>
</feature>
<comment type="caution">
    <text evidence="2">The sequence shown here is derived from an EMBL/GenBank/DDBJ whole genome shotgun (WGS) entry which is preliminary data.</text>
</comment>
<organism evidence="2 3">
    <name type="scientific">Phyllostomus discolor</name>
    <name type="common">pale spear-nosed bat</name>
    <dbReference type="NCBI Taxonomy" id="89673"/>
    <lineage>
        <taxon>Eukaryota</taxon>
        <taxon>Metazoa</taxon>
        <taxon>Chordata</taxon>
        <taxon>Craniata</taxon>
        <taxon>Vertebrata</taxon>
        <taxon>Euteleostomi</taxon>
        <taxon>Mammalia</taxon>
        <taxon>Eutheria</taxon>
        <taxon>Laurasiatheria</taxon>
        <taxon>Chiroptera</taxon>
        <taxon>Yangochiroptera</taxon>
        <taxon>Phyllostomidae</taxon>
        <taxon>Phyllostominae</taxon>
        <taxon>Phyllostomus</taxon>
    </lineage>
</organism>
<dbReference type="EMBL" id="JABVXQ010000007">
    <property type="protein sequence ID" value="KAF6099813.1"/>
    <property type="molecule type" value="Genomic_DNA"/>
</dbReference>
<accession>A0A833ZNR4</accession>
<gene>
    <name evidence="2" type="ORF">HJG60_011544</name>
</gene>
<name>A0A833ZNR4_9CHIR</name>
<evidence type="ECO:0000313" key="3">
    <source>
        <dbReference type="Proteomes" id="UP000664940"/>
    </source>
</evidence>
<evidence type="ECO:0000256" key="1">
    <source>
        <dbReference type="SAM" id="MobiDB-lite"/>
    </source>
</evidence>
<feature type="region of interest" description="Disordered" evidence="1">
    <location>
        <begin position="14"/>
        <end position="41"/>
    </location>
</feature>
<feature type="region of interest" description="Disordered" evidence="1">
    <location>
        <begin position="186"/>
        <end position="223"/>
    </location>
</feature>
<sequence length="223" mass="24251">MRIRAAPRLAPRRSLLPAGRSIHTSQNRPNPGTWRRNSIAPGGGSGRVRVFSRGLAEAEWTCPVPPAATLGHSLALPPLLPALAFCWRKISTNRLFSMKISTHMDLRSRIIDMRQEIKGKYYSLAIFLKPSRILKSLYLKSIPLLHRDSPSLGWARGKRQPLAFIMEAKEGIVHATVAGNGGAGAVADADSTNTVPRFSKRGAQGSRVPETCQASSRAPSEGL</sequence>
<dbReference type="AlphaFoldDB" id="A0A833ZNR4"/>